<keyword evidence="2" id="KW-1133">Transmembrane helix</keyword>
<dbReference type="AlphaFoldDB" id="A0A1C3ZYN9"/>
<organism evidence="3 4">
    <name type="scientific">[Bacillus] enclensis</name>
    <dbReference type="NCBI Taxonomy" id="1402860"/>
    <lineage>
        <taxon>Bacteria</taxon>
        <taxon>Bacillati</taxon>
        <taxon>Bacillota</taxon>
        <taxon>Bacilli</taxon>
        <taxon>Bacillales</taxon>
        <taxon>Bacillaceae</taxon>
        <taxon>Rossellomorea</taxon>
    </lineage>
</organism>
<dbReference type="Pfam" id="PF10779">
    <property type="entry name" value="XhlA"/>
    <property type="match status" value="1"/>
</dbReference>
<name>A0A1C3ZYN9_9BACI</name>
<feature type="coiled-coil region" evidence="1">
    <location>
        <begin position="10"/>
        <end position="37"/>
    </location>
</feature>
<accession>A0A1C3ZYN9</accession>
<dbReference type="InterPro" id="IPR019715">
    <property type="entry name" value="Haemolysin_XhlA"/>
</dbReference>
<dbReference type="EMBL" id="FMAU01000001">
    <property type="protein sequence ID" value="SCB87310.1"/>
    <property type="molecule type" value="Genomic_DNA"/>
</dbReference>
<protein>
    <submittedName>
        <fullName evidence="3">Haemolysin XhlA</fullName>
    </submittedName>
</protein>
<evidence type="ECO:0000256" key="1">
    <source>
        <dbReference type="SAM" id="Coils"/>
    </source>
</evidence>
<keyword evidence="2" id="KW-0472">Membrane</keyword>
<dbReference type="Gene3D" id="1.20.5.340">
    <property type="match status" value="1"/>
</dbReference>
<evidence type="ECO:0000256" key="2">
    <source>
        <dbReference type="SAM" id="Phobius"/>
    </source>
</evidence>
<keyword evidence="1" id="KW-0175">Coiled coil</keyword>
<keyword evidence="4" id="KW-1185">Reference proteome</keyword>
<evidence type="ECO:0000313" key="3">
    <source>
        <dbReference type="EMBL" id="SCB87310.1"/>
    </source>
</evidence>
<sequence length="92" mass="10402">MQQTEEAQTMNHYEKDIVEMKSDIKILEKEVSDLKTTTTRHDEQITTLNNTLNKIDENTTWIKRKITGAIITAISSGVIGGAIAIFYGFIQN</sequence>
<proteinExistence type="predicted"/>
<gene>
    <name evidence="3" type="ORF">GA0061094_1075</name>
</gene>
<feature type="transmembrane region" description="Helical" evidence="2">
    <location>
        <begin position="69"/>
        <end position="90"/>
    </location>
</feature>
<dbReference type="Proteomes" id="UP000181997">
    <property type="component" value="Unassembled WGS sequence"/>
</dbReference>
<evidence type="ECO:0000313" key="4">
    <source>
        <dbReference type="Proteomes" id="UP000181997"/>
    </source>
</evidence>
<reference evidence="4" key="1">
    <citation type="submission" date="2016-08" db="EMBL/GenBank/DDBJ databases">
        <authorList>
            <person name="Varghese N."/>
            <person name="Submissions Spin"/>
        </authorList>
    </citation>
    <scope>NUCLEOTIDE SEQUENCE [LARGE SCALE GENOMIC DNA]</scope>
    <source>
        <strain evidence="4">SGD-1123</strain>
    </source>
</reference>
<keyword evidence="2" id="KW-0812">Transmembrane</keyword>